<keyword evidence="2" id="KW-1185">Reference proteome</keyword>
<evidence type="ECO:0008006" key="3">
    <source>
        <dbReference type="Google" id="ProtNLM"/>
    </source>
</evidence>
<sequence length="138" mass="15574">MTDYVAIVKEYNTFIESTMLDEPAFHAGLSTYVTNQSVLVEPDSIFGRLEGFEGWSQWRTAAADMAGRSGVRFTTSGSRCFQDGNTVLHYYEVEFSAREGHPDGWRTSIIERYDFVGEKIGQLAAYYADTTAFVNFFS</sequence>
<protein>
    <recommendedName>
        <fullName evidence="3">SnoaL-like domain-containing protein</fullName>
    </recommendedName>
</protein>
<dbReference type="Proteomes" id="UP000502508">
    <property type="component" value="Chromosome"/>
</dbReference>
<name>A0A6F8XX05_9ACTN</name>
<dbReference type="AlphaFoldDB" id="A0A6F8XX05"/>
<dbReference type="KEGG" id="pfla:Pflav_047370"/>
<dbReference type="RefSeq" id="WP_173037918.1">
    <property type="nucleotide sequence ID" value="NZ_AP022870.1"/>
</dbReference>
<reference evidence="1 2" key="2">
    <citation type="submission" date="2020-03" db="EMBL/GenBank/DDBJ databases">
        <authorList>
            <person name="Ichikawa N."/>
            <person name="Kimura A."/>
            <person name="Kitahashi Y."/>
            <person name="Uohara A."/>
        </authorList>
    </citation>
    <scope>NUCLEOTIDE SEQUENCE [LARGE SCALE GENOMIC DNA]</scope>
    <source>
        <strain evidence="1 2">NBRC 107702</strain>
    </source>
</reference>
<gene>
    <name evidence="1" type="ORF">Pflav_047370</name>
</gene>
<dbReference type="EMBL" id="AP022870">
    <property type="protein sequence ID" value="BCB78327.1"/>
    <property type="molecule type" value="Genomic_DNA"/>
</dbReference>
<organism evidence="1 2">
    <name type="scientific">Phytohabitans flavus</name>
    <dbReference type="NCBI Taxonomy" id="1076124"/>
    <lineage>
        <taxon>Bacteria</taxon>
        <taxon>Bacillati</taxon>
        <taxon>Actinomycetota</taxon>
        <taxon>Actinomycetes</taxon>
        <taxon>Micromonosporales</taxon>
        <taxon>Micromonosporaceae</taxon>
    </lineage>
</organism>
<evidence type="ECO:0000313" key="2">
    <source>
        <dbReference type="Proteomes" id="UP000502508"/>
    </source>
</evidence>
<accession>A0A6F8XX05</accession>
<proteinExistence type="predicted"/>
<reference evidence="1 2" key="1">
    <citation type="submission" date="2020-03" db="EMBL/GenBank/DDBJ databases">
        <title>Whole genome shotgun sequence of Phytohabitans flavus NBRC 107702.</title>
        <authorList>
            <person name="Komaki H."/>
            <person name="Tamura T."/>
        </authorList>
    </citation>
    <scope>NUCLEOTIDE SEQUENCE [LARGE SCALE GENOMIC DNA]</scope>
    <source>
        <strain evidence="1 2">NBRC 107702</strain>
    </source>
</reference>
<evidence type="ECO:0000313" key="1">
    <source>
        <dbReference type="EMBL" id="BCB78327.1"/>
    </source>
</evidence>